<dbReference type="AlphaFoldDB" id="A0A1H8JB39"/>
<sequence>MKAQIMKRAHQLAKQMIGDYAARLALALRLAWKEAKEMEDQIVTITVNRDFARKNGLIARNQFTGKVVRETEKAILIYGNPGPKFRGVLAAEKWIPKSVIE</sequence>
<evidence type="ECO:0000313" key="2">
    <source>
        <dbReference type="Proteomes" id="UP000199695"/>
    </source>
</evidence>
<gene>
    <name evidence="1" type="ORF">SAMN05444955_12320</name>
</gene>
<protein>
    <submittedName>
        <fullName evidence="1">Uncharacterized protein</fullName>
    </submittedName>
</protein>
<dbReference type="STRING" id="1173111.SAMN05444955_12320"/>
<reference evidence="1 2" key="1">
    <citation type="submission" date="2016-10" db="EMBL/GenBank/DDBJ databases">
        <authorList>
            <person name="de Groot N.N."/>
        </authorList>
    </citation>
    <scope>NUCLEOTIDE SEQUENCE [LARGE SCALE GENOMIC DNA]</scope>
    <source>
        <strain evidence="1 2">DSM 46701</strain>
    </source>
</reference>
<name>A0A1H8JB39_9BACL</name>
<organism evidence="1 2">
    <name type="scientific">Lihuaxuella thermophila</name>
    <dbReference type="NCBI Taxonomy" id="1173111"/>
    <lineage>
        <taxon>Bacteria</taxon>
        <taxon>Bacillati</taxon>
        <taxon>Bacillota</taxon>
        <taxon>Bacilli</taxon>
        <taxon>Bacillales</taxon>
        <taxon>Thermoactinomycetaceae</taxon>
        <taxon>Lihuaxuella</taxon>
    </lineage>
</organism>
<dbReference type="Proteomes" id="UP000199695">
    <property type="component" value="Unassembled WGS sequence"/>
</dbReference>
<dbReference type="EMBL" id="FOCQ01000023">
    <property type="protein sequence ID" value="SEN77879.1"/>
    <property type="molecule type" value="Genomic_DNA"/>
</dbReference>
<evidence type="ECO:0000313" key="1">
    <source>
        <dbReference type="EMBL" id="SEN77879.1"/>
    </source>
</evidence>
<dbReference type="OrthoDB" id="2971804at2"/>
<proteinExistence type="predicted"/>
<accession>A0A1H8JB39</accession>
<dbReference type="RefSeq" id="WP_089973183.1">
    <property type="nucleotide sequence ID" value="NZ_FOCQ01000023.1"/>
</dbReference>
<keyword evidence="2" id="KW-1185">Reference proteome</keyword>